<dbReference type="GeneID" id="130505035"/>
<dbReference type="Pfam" id="PF03070">
    <property type="entry name" value="TENA_THI-4"/>
    <property type="match status" value="1"/>
</dbReference>
<dbReference type="SUPFAM" id="SSF48613">
    <property type="entry name" value="Heme oxygenase-like"/>
    <property type="match status" value="1"/>
</dbReference>
<evidence type="ECO:0000259" key="12">
    <source>
        <dbReference type="Pfam" id="PF03070"/>
    </source>
</evidence>
<evidence type="ECO:0000256" key="5">
    <source>
        <dbReference type="ARBA" id="ARBA00022977"/>
    </source>
</evidence>
<comment type="catalytic activity">
    <reaction evidence="7">
        <text>N-formyl-4-amino-5-aminomethyl-2-methylpyrimidine + H2O = 4-amino-5-aminomethyl-2-methylpyrimidine + formate</text>
        <dbReference type="Rhea" id="RHEA:46212"/>
        <dbReference type="ChEBI" id="CHEBI:15377"/>
        <dbReference type="ChEBI" id="CHEBI:15740"/>
        <dbReference type="ChEBI" id="CHEBI:63416"/>
        <dbReference type="ChEBI" id="CHEBI:85895"/>
    </reaction>
</comment>
<dbReference type="RefSeq" id="XP_018488260.2">
    <property type="nucleotide sequence ID" value="XM_018632758.2"/>
</dbReference>
<dbReference type="PANTHER" id="PTHR43198">
    <property type="entry name" value="BIFUNCTIONAL TH2 PROTEIN"/>
    <property type="match status" value="1"/>
</dbReference>
<keyword evidence="13" id="KW-1185">Reference proteome</keyword>
<dbReference type="PANTHER" id="PTHR43198:SF5">
    <property type="entry name" value="BIFUNCTIONAL TENA-E PROTEIN"/>
    <property type="match status" value="1"/>
</dbReference>
<protein>
    <recommendedName>
        <fullName evidence="3">aminopyrimidine aminohydrolase</fullName>
        <ecNumber evidence="3">3.5.99.2</ecNumber>
    </recommendedName>
    <alternativeName>
        <fullName evidence="10">Aminopyrimidine aminohydrolase</fullName>
    </alternativeName>
    <alternativeName>
        <fullName evidence="11">Formylaminopyrimidine amidohydrolase</fullName>
    </alternativeName>
    <alternativeName>
        <fullName evidence="9">Formylaminopyrimidine deformylase</fullName>
    </alternativeName>
</protein>
<dbReference type="OrthoDB" id="37730at2759"/>
<keyword evidence="4" id="KW-0378">Hydrolase</keyword>
<dbReference type="Gene3D" id="1.20.910.10">
    <property type="entry name" value="Heme oxygenase-like"/>
    <property type="match status" value="1"/>
</dbReference>
<evidence type="ECO:0000256" key="9">
    <source>
        <dbReference type="ARBA" id="ARBA00077314"/>
    </source>
</evidence>
<dbReference type="Proteomes" id="UP000504610">
    <property type="component" value="Unplaced"/>
</dbReference>
<gene>
    <name evidence="14" type="primary">LOC130505035</name>
</gene>
<dbReference type="KEGG" id="rsz:108858904"/>
<proteinExistence type="inferred from homology"/>
<evidence type="ECO:0000256" key="11">
    <source>
        <dbReference type="ARBA" id="ARBA00082825"/>
    </source>
</evidence>
<organism evidence="13 14">
    <name type="scientific">Raphanus sativus</name>
    <name type="common">Radish</name>
    <name type="synonym">Raphanus raphanistrum var. sativus</name>
    <dbReference type="NCBI Taxonomy" id="3726"/>
    <lineage>
        <taxon>Eukaryota</taxon>
        <taxon>Viridiplantae</taxon>
        <taxon>Streptophyta</taxon>
        <taxon>Embryophyta</taxon>
        <taxon>Tracheophyta</taxon>
        <taxon>Spermatophyta</taxon>
        <taxon>Magnoliopsida</taxon>
        <taxon>eudicotyledons</taxon>
        <taxon>Gunneridae</taxon>
        <taxon>Pentapetalae</taxon>
        <taxon>rosids</taxon>
        <taxon>malvids</taxon>
        <taxon>Brassicales</taxon>
        <taxon>Brassicaceae</taxon>
        <taxon>Brassiceae</taxon>
        <taxon>Raphanus</taxon>
    </lineage>
</organism>
<evidence type="ECO:0000256" key="2">
    <source>
        <dbReference type="ARBA" id="ARBA00004948"/>
    </source>
</evidence>
<dbReference type="GO" id="GO:0050334">
    <property type="term" value="F:thiaminase activity"/>
    <property type="evidence" value="ECO:0007669"/>
    <property type="project" value="UniProtKB-EC"/>
</dbReference>
<evidence type="ECO:0000256" key="10">
    <source>
        <dbReference type="ARBA" id="ARBA00079571"/>
    </source>
</evidence>
<sequence>MEKPEKRGVIDTWLDKHHSLYTAATRHDFVISILDGSVDLSSFKTWLGQDYLFVREFAPFVANVLIRAGKESGETSDMEVVLGGLASLNDEIEWFKSEGSKWGVDFSTVVAQKANKEYRRFLEGLMSSEVEYGVVMTAFWAIEAVYQESFAHCLENGNKTPGELTGACNRWGNDGFRQYCSSVKNIAERCLENASGEALVEAEDVLVRVLEHEVAFISEAREEAQNAPVLLTKPEAAKDPAQLAKPIQAQVVPAQQTLSTVTLTKDKKRVKEENRREKQSVMSCTTLRCGPELRNSFAALGSIGECR</sequence>
<keyword evidence="6" id="KW-1015">Disulfide bond</keyword>
<evidence type="ECO:0000256" key="3">
    <source>
        <dbReference type="ARBA" id="ARBA00012684"/>
    </source>
</evidence>
<comment type="catalytic activity">
    <reaction evidence="1">
        <text>4-amino-5-aminomethyl-2-methylpyrimidine + H2O = 4-amino-5-hydroxymethyl-2-methylpyrimidine + NH4(+)</text>
        <dbReference type="Rhea" id="RHEA:31799"/>
        <dbReference type="ChEBI" id="CHEBI:15377"/>
        <dbReference type="ChEBI" id="CHEBI:16892"/>
        <dbReference type="ChEBI" id="CHEBI:28938"/>
        <dbReference type="ChEBI" id="CHEBI:63416"/>
        <dbReference type="EC" id="3.5.99.2"/>
    </reaction>
</comment>
<dbReference type="CDD" id="cd19357">
    <property type="entry name" value="TenA_E_At3g16990-like"/>
    <property type="match status" value="1"/>
</dbReference>
<name>A0A9W3CVH6_RAPSA</name>
<dbReference type="KEGG" id="rsz:130505035"/>
<evidence type="ECO:0000313" key="14">
    <source>
        <dbReference type="RefSeq" id="XP_056855621.1"/>
    </source>
</evidence>
<evidence type="ECO:0000313" key="13">
    <source>
        <dbReference type="Proteomes" id="UP000504610"/>
    </source>
</evidence>
<evidence type="ECO:0000256" key="1">
    <source>
        <dbReference type="ARBA" id="ARBA00001881"/>
    </source>
</evidence>
<keyword evidence="5" id="KW-0784">Thiamine biosynthesis</keyword>
<evidence type="ECO:0000256" key="8">
    <source>
        <dbReference type="ARBA" id="ARBA00060919"/>
    </source>
</evidence>
<dbReference type="InterPro" id="IPR016084">
    <property type="entry name" value="Haem_Oase-like_multi-hlx"/>
</dbReference>
<dbReference type="RefSeq" id="XP_056855621.1">
    <property type="nucleotide sequence ID" value="XM_056999641.1"/>
</dbReference>
<dbReference type="EC" id="3.5.99.2" evidence="3"/>
<feature type="domain" description="Thiaminase-2/PQQC" evidence="12">
    <location>
        <begin position="15"/>
        <end position="221"/>
    </location>
</feature>
<dbReference type="InterPro" id="IPR050967">
    <property type="entry name" value="Thiamine_Salvage_TenA"/>
</dbReference>
<accession>A0A9W3CVH6</accession>
<dbReference type="FunFam" id="1.20.910.10:FF:000007">
    <property type="entry name" value="Bifunctional TENA-E protein"/>
    <property type="match status" value="1"/>
</dbReference>
<reference evidence="14" key="1">
    <citation type="submission" date="2025-08" db="UniProtKB">
        <authorList>
            <consortium name="RefSeq"/>
        </authorList>
    </citation>
    <scope>IDENTIFICATION</scope>
    <source>
        <tissue evidence="14">Leaf</tissue>
    </source>
</reference>
<comment type="pathway">
    <text evidence="2">Cofactor biosynthesis; thiamine diphosphate biosynthesis.</text>
</comment>
<dbReference type="AlphaFoldDB" id="A0A9W3CVH6"/>
<dbReference type="GO" id="GO:0005829">
    <property type="term" value="C:cytosol"/>
    <property type="evidence" value="ECO:0007669"/>
    <property type="project" value="TreeGrafter"/>
</dbReference>
<evidence type="ECO:0000256" key="4">
    <source>
        <dbReference type="ARBA" id="ARBA00022801"/>
    </source>
</evidence>
<dbReference type="GO" id="GO:0009228">
    <property type="term" value="P:thiamine biosynthetic process"/>
    <property type="evidence" value="ECO:0007669"/>
    <property type="project" value="UniProtKB-KW"/>
</dbReference>
<comment type="similarity">
    <text evidence="8">Belongs to the thiaminase-2 family.</text>
</comment>
<dbReference type="InterPro" id="IPR004305">
    <property type="entry name" value="Thiaminase-2/PQQC"/>
</dbReference>
<evidence type="ECO:0000256" key="6">
    <source>
        <dbReference type="ARBA" id="ARBA00023157"/>
    </source>
</evidence>
<evidence type="ECO:0000256" key="7">
    <source>
        <dbReference type="ARBA" id="ARBA00050721"/>
    </source>
</evidence>